<dbReference type="OrthoDB" id="76215at2759"/>
<gene>
    <name evidence="4 5" type="primary">LOC113701082</name>
</gene>
<feature type="region of interest" description="Disordered" evidence="1">
    <location>
        <begin position="184"/>
        <end position="207"/>
    </location>
</feature>
<evidence type="ECO:0000313" key="3">
    <source>
        <dbReference type="Proteomes" id="UP001652660"/>
    </source>
</evidence>
<reference evidence="4 5" key="2">
    <citation type="submission" date="2025-05" db="UniProtKB">
        <authorList>
            <consortium name="RefSeq"/>
        </authorList>
    </citation>
    <scope>IDENTIFICATION</scope>
    <source>
        <tissue evidence="4 5">Leaves</tissue>
    </source>
</reference>
<protein>
    <submittedName>
        <fullName evidence="4 5">L10-interacting MYB domain-containing protein-like isoform X1</fullName>
    </submittedName>
</protein>
<dbReference type="RefSeq" id="XP_027077367.2">
    <property type="nucleotide sequence ID" value="XM_027221566.2"/>
</dbReference>
<evidence type="ECO:0000259" key="2">
    <source>
        <dbReference type="Pfam" id="PF12776"/>
    </source>
</evidence>
<dbReference type="Pfam" id="PF12776">
    <property type="entry name" value="Myb_DNA-bind_3"/>
    <property type="match status" value="1"/>
</dbReference>
<dbReference type="GeneID" id="113701082"/>
<organism evidence="3 5">
    <name type="scientific">Coffea arabica</name>
    <name type="common">Arabian coffee</name>
    <dbReference type="NCBI Taxonomy" id="13443"/>
    <lineage>
        <taxon>Eukaryota</taxon>
        <taxon>Viridiplantae</taxon>
        <taxon>Streptophyta</taxon>
        <taxon>Embryophyta</taxon>
        <taxon>Tracheophyta</taxon>
        <taxon>Spermatophyta</taxon>
        <taxon>Magnoliopsida</taxon>
        <taxon>eudicotyledons</taxon>
        <taxon>Gunneridae</taxon>
        <taxon>Pentapetalae</taxon>
        <taxon>asterids</taxon>
        <taxon>lamiids</taxon>
        <taxon>Gentianales</taxon>
        <taxon>Rubiaceae</taxon>
        <taxon>Ixoroideae</taxon>
        <taxon>Gardenieae complex</taxon>
        <taxon>Bertiereae - Coffeeae clade</taxon>
        <taxon>Coffeeae</taxon>
        <taxon>Coffea</taxon>
    </lineage>
</organism>
<sequence length="312" mass="35054">MVLIWQMASRSTRSRRLPPVQQSESPSRAKWTSALTRILVDLLVEQVRQGNKRNKSFDKKAWECVCEDFREKTGLAWDNEQLKSRYAALRKQYVIVKSLLDHGDFKWDPATGVVMATDEVWDAYIKEHPDSEPVRSSGCPMYKQLCTIFSLPGTRGKYNRSNGSYEHGGTLSTSDPQALNVYQEDVSNSESEQGSETADDRENLQSTVGSRVIGQKRGRKGIDGVIAGAIMEMAAASKLRAAAIKKFNDRYSITDCVRALDELQGVSDQIYYAALDLFNNRIARETFLSLKIDKRLTWLSAKCLGPTNPQVA</sequence>
<dbReference type="InterPro" id="IPR045026">
    <property type="entry name" value="LIMYB"/>
</dbReference>
<name>A0A6P6TH60_COFAR</name>
<accession>A0A6P6TH60</accession>
<evidence type="ECO:0000313" key="5">
    <source>
        <dbReference type="RefSeq" id="XP_027077367.2"/>
    </source>
</evidence>
<proteinExistence type="predicted"/>
<dbReference type="AlphaFoldDB" id="A0A6P6TH60"/>
<feature type="domain" description="Myb/SANT-like" evidence="2">
    <location>
        <begin position="30"/>
        <end position="124"/>
    </location>
</feature>
<dbReference type="PANTHER" id="PTHR47584:SF9">
    <property type="entry name" value="L10-INTERACTING MYB DOMAIN-CONTAINING PROTEIN-LIKE"/>
    <property type="match status" value="1"/>
</dbReference>
<dbReference type="Proteomes" id="UP001652660">
    <property type="component" value="Chromosome 7e"/>
</dbReference>
<evidence type="ECO:0000313" key="4">
    <source>
        <dbReference type="RefSeq" id="XP_027077366.2"/>
    </source>
</evidence>
<reference evidence="3" key="1">
    <citation type="journal article" date="2025" name="Foods">
        <title>Unveiling the Microbial Signatures of Arabica Coffee Cherries: Insights into Ripeness Specific Diversity, Functional Traits, and Implications for Quality and Safety.</title>
        <authorList>
            <consortium name="RefSeq"/>
            <person name="Tenea G.N."/>
            <person name="Cifuentes V."/>
            <person name="Reyes P."/>
            <person name="Cevallos-Vallejos M."/>
        </authorList>
    </citation>
    <scope>NUCLEOTIDE SEQUENCE [LARGE SCALE GENOMIC DNA]</scope>
</reference>
<dbReference type="InterPro" id="IPR024752">
    <property type="entry name" value="Myb/SANT-like_dom"/>
</dbReference>
<keyword evidence="3" id="KW-1185">Reference proteome</keyword>
<dbReference type="PANTHER" id="PTHR47584">
    <property type="match status" value="1"/>
</dbReference>
<feature type="compositionally biased region" description="Polar residues" evidence="1">
    <location>
        <begin position="185"/>
        <end position="196"/>
    </location>
</feature>
<dbReference type="RefSeq" id="XP_027077366.2">
    <property type="nucleotide sequence ID" value="XM_027221565.2"/>
</dbReference>
<evidence type="ECO:0000256" key="1">
    <source>
        <dbReference type="SAM" id="MobiDB-lite"/>
    </source>
</evidence>